<evidence type="ECO:0000313" key="8">
    <source>
        <dbReference type="Proteomes" id="UP000070311"/>
    </source>
</evidence>
<feature type="transmembrane region" description="Helical" evidence="5">
    <location>
        <begin position="202"/>
        <end position="225"/>
    </location>
</feature>
<feature type="transmembrane region" description="Helical" evidence="5">
    <location>
        <begin position="137"/>
        <end position="158"/>
    </location>
</feature>
<keyword evidence="8" id="KW-1185">Reference proteome</keyword>
<evidence type="ECO:0000256" key="2">
    <source>
        <dbReference type="ARBA" id="ARBA00022692"/>
    </source>
</evidence>
<proteinExistence type="predicted"/>
<evidence type="ECO:0000313" key="7">
    <source>
        <dbReference type="EMBL" id="KXB04455.1"/>
    </source>
</evidence>
<evidence type="ECO:0000256" key="3">
    <source>
        <dbReference type="ARBA" id="ARBA00022989"/>
    </source>
</evidence>
<reference evidence="7 8" key="1">
    <citation type="journal article" date="2016" name="Sci. Rep.">
        <title>Metabolic traits of an uncultured archaeal lineage -MSBL1- from brine pools of the Red Sea.</title>
        <authorList>
            <person name="Mwirichia R."/>
            <person name="Alam I."/>
            <person name="Rashid M."/>
            <person name="Vinu M."/>
            <person name="Ba-Alawi W."/>
            <person name="Anthony Kamau A."/>
            <person name="Kamanda Ngugi D."/>
            <person name="Goker M."/>
            <person name="Klenk H.P."/>
            <person name="Bajic V."/>
            <person name="Stingl U."/>
        </authorList>
    </citation>
    <scope>NUCLEOTIDE SEQUENCE [LARGE SCALE GENOMIC DNA]</scope>
    <source>
        <strain evidence="7">SCGC-AAA382A13</strain>
    </source>
</reference>
<keyword evidence="2 5" id="KW-0812">Transmembrane</keyword>
<evidence type="ECO:0000256" key="1">
    <source>
        <dbReference type="ARBA" id="ARBA00004141"/>
    </source>
</evidence>
<dbReference type="Proteomes" id="UP000070311">
    <property type="component" value="Unassembled WGS sequence"/>
</dbReference>
<dbReference type="Pfam" id="PF01794">
    <property type="entry name" value="Ferric_reduct"/>
    <property type="match status" value="1"/>
</dbReference>
<feature type="domain" description="Ferric oxidoreductase" evidence="6">
    <location>
        <begin position="62"/>
        <end position="184"/>
    </location>
</feature>
<keyword evidence="4 5" id="KW-0472">Membrane</keyword>
<protein>
    <recommendedName>
        <fullName evidence="6">Ferric oxidoreductase domain-containing protein</fullName>
    </recommendedName>
</protein>
<accession>A0A133VDE7</accession>
<name>A0A133VDE7_9EURY</name>
<organism evidence="7 8">
    <name type="scientific">candidate division MSBL1 archaeon SCGC-AAA382A13</name>
    <dbReference type="NCBI Taxonomy" id="1698279"/>
    <lineage>
        <taxon>Archaea</taxon>
        <taxon>Methanobacteriati</taxon>
        <taxon>Methanobacteriota</taxon>
        <taxon>candidate division MSBL1</taxon>
    </lineage>
</organism>
<dbReference type="GO" id="GO:0016020">
    <property type="term" value="C:membrane"/>
    <property type="evidence" value="ECO:0007669"/>
    <property type="project" value="UniProtKB-SubCell"/>
</dbReference>
<dbReference type="EMBL" id="LHYD01000061">
    <property type="protein sequence ID" value="KXB04455.1"/>
    <property type="molecule type" value="Genomic_DNA"/>
</dbReference>
<sequence>MSQSHIEAKLFISGEPKHDFSATYQDNFYLKLSTGSPENGKQTFPGHETIPSETTWYIVRFMGILAYAFLSLTVMIALLRKLNLNRFDKLVGYHHDISYLAVIFSFLHVMNTIWENYMWRLDIGEIFWVNFSSRINTFISLGVISFYLMVVVESTSILERIKNYLNQKNWYFTHLLSYLVYIFVVIHSLFLGTDIAYLNFEGIFTILGSIIFWSFLTLNSILISLSIKSTIGEGR</sequence>
<comment type="caution">
    <text evidence="7">The sequence shown here is derived from an EMBL/GenBank/DDBJ whole genome shotgun (WGS) entry which is preliminary data.</text>
</comment>
<evidence type="ECO:0000256" key="5">
    <source>
        <dbReference type="SAM" id="Phobius"/>
    </source>
</evidence>
<evidence type="ECO:0000256" key="4">
    <source>
        <dbReference type="ARBA" id="ARBA00023136"/>
    </source>
</evidence>
<keyword evidence="3 5" id="KW-1133">Transmembrane helix</keyword>
<dbReference type="InterPro" id="IPR013130">
    <property type="entry name" value="Fe3_Rdtase_TM_dom"/>
</dbReference>
<comment type="subcellular location">
    <subcellularLocation>
        <location evidence="1">Membrane</location>
        <topology evidence="1">Multi-pass membrane protein</topology>
    </subcellularLocation>
</comment>
<feature type="transmembrane region" description="Helical" evidence="5">
    <location>
        <begin position="57"/>
        <end position="79"/>
    </location>
</feature>
<evidence type="ECO:0000259" key="6">
    <source>
        <dbReference type="Pfam" id="PF01794"/>
    </source>
</evidence>
<dbReference type="AlphaFoldDB" id="A0A133VDE7"/>
<feature type="transmembrane region" description="Helical" evidence="5">
    <location>
        <begin position="99"/>
        <end position="117"/>
    </location>
</feature>
<gene>
    <name evidence="7" type="ORF">AKJ50_02370</name>
</gene>
<feature type="transmembrane region" description="Helical" evidence="5">
    <location>
        <begin position="170"/>
        <end position="190"/>
    </location>
</feature>